<accession>A4BC13</accession>
<keyword evidence="1" id="KW-0472">Membrane</keyword>
<feature type="transmembrane region" description="Helical" evidence="1">
    <location>
        <begin position="20"/>
        <end position="40"/>
    </location>
</feature>
<dbReference type="STRING" id="314283.MED297_01715"/>
<dbReference type="RefSeq" id="WP_008046806.1">
    <property type="nucleotide sequence ID" value="NZ_CH724153.1"/>
</dbReference>
<keyword evidence="1" id="KW-0812">Transmembrane</keyword>
<name>A4BC13_9GAMM</name>
<evidence type="ECO:0000313" key="2">
    <source>
        <dbReference type="EMBL" id="EAR10498.1"/>
    </source>
</evidence>
<sequence>MRQPLVHWLQKQTEDDRQSISGFTGGGFVFAAGMMAIILADRLMPPSVSQEWATLIGLIFVIGGAARALWGYLRISLFKILLLLLDKNHD</sequence>
<comment type="caution">
    <text evidence="2">The sequence shown here is derived from an EMBL/GenBank/DDBJ whole genome shotgun (WGS) entry which is preliminary data.</text>
</comment>
<dbReference type="EMBL" id="AAOE01000004">
    <property type="protein sequence ID" value="EAR10498.1"/>
    <property type="molecule type" value="Genomic_DNA"/>
</dbReference>
<gene>
    <name evidence="2" type="ORF">MED297_01715</name>
</gene>
<dbReference type="AlphaFoldDB" id="A4BC13"/>
<proteinExistence type="predicted"/>
<evidence type="ECO:0000256" key="1">
    <source>
        <dbReference type="SAM" id="Phobius"/>
    </source>
</evidence>
<dbReference type="OrthoDB" id="6199282at2"/>
<keyword evidence="1" id="KW-1133">Transmembrane helix</keyword>
<organism evidence="2 3">
    <name type="scientific">Reinekea blandensis MED297</name>
    <dbReference type="NCBI Taxonomy" id="314283"/>
    <lineage>
        <taxon>Bacteria</taxon>
        <taxon>Pseudomonadati</taxon>
        <taxon>Pseudomonadota</taxon>
        <taxon>Gammaproteobacteria</taxon>
        <taxon>Oceanospirillales</taxon>
        <taxon>Saccharospirillaceae</taxon>
        <taxon>Reinekea</taxon>
    </lineage>
</organism>
<dbReference type="HOGENOM" id="CLU_2438650_0_0_6"/>
<reference evidence="2 3" key="1">
    <citation type="submission" date="2006-02" db="EMBL/GenBank/DDBJ databases">
        <authorList>
            <person name="Pinhassi J."/>
            <person name="Pedros-Alio C."/>
            <person name="Ferriera S."/>
            <person name="Johnson J."/>
            <person name="Kravitz S."/>
            <person name="Halpern A."/>
            <person name="Remington K."/>
            <person name="Beeson K."/>
            <person name="Tran B."/>
            <person name="Rogers Y.-H."/>
            <person name="Friedman R."/>
            <person name="Venter J.C."/>
        </authorList>
    </citation>
    <scope>NUCLEOTIDE SEQUENCE [LARGE SCALE GENOMIC DNA]</scope>
    <source>
        <strain evidence="2 3">MED297</strain>
    </source>
</reference>
<dbReference type="Proteomes" id="UP000005953">
    <property type="component" value="Unassembled WGS sequence"/>
</dbReference>
<evidence type="ECO:0000313" key="3">
    <source>
        <dbReference type="Proteomes" id="UP000005953"/>
    </source>
</evidence>
<protein>
    <submittedName>
        <fullName evidence="2">Uncharacterized protein</fullName>
    </submittedName>
</protein>
<feature type="transmembrane region" description="Helical" evidence="1">
    <location>
        <begin position="52"/>
        <end position="73"/>
    </location>
</feature>
<keyword evidence="3" id="KW-1185">Reference proteome</keyword>